<name>A0ABU3MKY9_9PROT</name>
<dbReference type="Gene3D" id="3.40.50.300">
    <property type="entry name" value="P-loop containing nucleotide triphosphate hydrolases"/>
    <property type="match status" value="1"/>
</dbReference>
<dbReference type="Proteomes" id="UP001258945">
    <property type="component" value="Unassembled WGS sequence"/>
</dbReference>
<dbReference type="Pfam" id="PF13479">
    <property type="entry name" value="AAA_24"/>
    <property type="match status" value="1"/>
</dbReference>
<dbReference type="RefSeq" id="WP_314284086.1">
    <property type="nucleotide sequence ID" value="NZ_JAVVDO010000041.1"/>
</dbReference>
<evidence type="ECO:0000313" key="1">
    <source>
        <dbReference type="EMBL" id="MDT8333029.1"/>
    </source>
</evidence>
<comment type="caution">
    <text evidence="1">The sequence shown here is derived from an EMBL/GenBank/DDBJ whole genome shotgun (WGS) entry which is preliminary data.</text>
</comment>
<keyword evidence="2" id="KW-1185">Reference proteome</keyword>
<evidence type="ECO:0000313" key="2">
    <source>
        <dbReference type="Proteomes" id="UP001258945"/>
    </source>
</evidence>
<sequence>MSKLKAVPPKAAAPSRPKILIYGKPGVGKTWAALDFPSVYYIDTEGGADLGHYVAKLEASGGVYLGPEQGSQSLDTIIEQVKALATEKHDYRTLVIDSISKAFQVEIAQEAERLGDKDQYGASKKPAVSKMRQLVVWLGKLDMNAILIAHAKDEYGLDNKGNREVIGETFDAWDKLEYELHLCLNIIKAGPKRVARVRKSRLLGFPDADTMPWSYDEFAKRFGRELLEASAKSIEIASPEQVAEVNRLLEIVKLPDGQIDKWLAAAGVTDWAEMEADKITKAIAAIKSKIAA</sequence>
<organism evidence="1 2">
    <name type="scientific">Roseomonas gilardii</name>
    <dbReference type="NCBI Taxonomy" id="257708"/>
    <lineage>
        <taxon>Bacteria</taxon>
        <taxon>Pseudomonadati</taxon>
        <taxon>Pseudomonadota</taxon>
        <taxon>Alphaproteobacteria</taxon>
        <taxon>Acetobacterales</taxon>
        <taxon>Roseomonadaceae</taxon>
        <taxon>Roseomonas</taxon>
    </lineage>
</organism>
<dbReference type="SUPFAM" id="SSF52540">
    <property type="entry name" value="P-loop containing nucleoside triphosphate hydrolases"/>
    <property type="match status" value="1"/>
</dbReference>
<accession>A0ABU3MKY9</accession>
<protein>
    <submittedName>
        <fullName evidence="1">AAA family ATPase</fullName>
    </submittedName>
</protein>
<proteinExistence type="predicted"/>
<dbReference type="EMBL" id="JAVVDO010000041">
    <property type="protein sequence ID" value="MDT8333029.1"/>
    <property type="molecule type" value="Genomic_DNA"/>
</dbReference>
<gene>
    <name evidence="1" type="ORF">RQ831_18405</name>
</gene>
<reference evidence="1 2" key="1">
    <citation type="journal article" date="2019" name="Microb. Pathog.">
        <title>Comparison of VITEK 2, MALDI-TOF MS, 16S rRNA gene sequencing, and whole-genome sequencing for identification of Roseomonas mucosa.</title>
        <authorList>
            <person name="Rudolph W.W."/>
            <person name="Gunzer F."/>
            <person name="Trauth M."/>
            <person name="Bunk B."/>
            <person name="Bigge R."/>
            <person name="Schrottner P."/>
        </authorList>
    </citation>
    <scope>NUCLEOTIDE SEQUENCE [LARGE SCALE GENOMIC DNA]</scope>
    <source>
        <strain evidence="1 2">DSM 103800</strain>
    </source>
</reference>
<dbReference type="InterPro" id="IPR027417">
    <property type="entry name" value="P-loop_NTPase"/>
</dbReference>